<dbReference type="AlphaFoldDB" id="A0A0G3GZS9"/>
<dbReference type="EMBL" id="CP011542">
    <property type="protein sequence ID" value="AKK06626.1"/>
    <property type="molecule type" value="Genomic_DNA"/>
</dbReference>
<evidence type="ECO:0000313" key="2">
    <source>
        <dbReference type="Proteomes" id="UP000035199"/>
    </source>
</evidence>
<name>A0A0G3GZS9_9CORY</name>
<reference evidence="1 2" key="1">
    <citation type="journal article" date="2015" name="Genome Announc.">
        <title>Complete Genome Sequence of the Type Strain Corynebacterium mustelae DSM 45274, Isolated from Various Tissues of a Male Ferret with Lethal Sepsis.</title>
        <authorList>
            <person name="Ruckert C."/>
            <person name="Eimer J."/>
            <person name="Winkler A."/>
            <person name="Tauch A."/>
        </authorList>
    </citation>
    <scope>NUCLEOTIDE SEQUENCE [LARGE SCALE GENOMIC DNA]</scope>
    <source>
        <strain evidence="1 2">DSM 45274</strain>
    </source>
</reference>
<proteinExistence type="predicted"/>
<dbReference type="PATRIC" id="fig|571915.4.peg.2473"/>
<dbReference type="KEGG" id="cmv:CMUST_11575"/>
<evidence type="ECO:0008006" key="3">
    <source>
        <dbReference type="Google" id="ProtNLM"/>
    </source>
</evidence>
<dbReference type="RefSeq" id="WP_047262618.1">
    <property type="nucleotide sequence ID" value="NZ_CP011542.1"/>
</dbReference>
<sequence length="70" mass="7510">MKQKIPVIATFIDGHVYVDSGAGTAVEGSITLHWNNGDLAGARDYSKEGKLVGIEILDVLNEISETVHSE</sequence>
<dbReference type="Proteomes" id="UP000035199">
    <property type="component" value="Chromosome"/>
</dbReference>
<gene>
    <name evidence="1" type="ORF">CMUST_11575</name>
</gene>
<dbReference type="STRING" id="571915.CMUST_11575"/>
<protein>
    <recommendedName>
        <fullName evidence="3">DUF2283 domain-containing protein</fullName>
    </recommendedName>
</protein>
<keyword evidence="2" id="KW-1185">Reference proteome</keyword>
<organism evidence="1 2">
    <name type="scientific">Corynebacterium mustelae</name>
    <dbReference type="NCBI Taxonomy" id="571915"/>
    <lineage>
        <taxon>Bacteria</taxon>
        <taxon>Bacillati</taxon>
        <taxon>Actinomycetota</taxon>
        <taxon>Actinomycetes</taxon>
        <taxon>Mycobacteriales</taxon>
        <taxon>Corynebacteriaceae</taxon>
        <taxon>Corynebacterium</taxon>
    </lineage>
</organism>
<accession>A0A0G3GZS9</accession>
<evidence type="ECO:0000313" key="1">
    <source>
        <dbReference type="EMBL" id="AKK06626.1"/>
    </source>
</evidence>
<reference evidence="2" key="2">
    <citation type="submission" date="2015-05" db="EMBL/GenBank/DDBJ databases">
        <title>Complete genome sequence of Corynebacterium mustelae DSM 45274, isolated from various tissues of a male ferret with lethal sepsis.</title>
        <authorList>
            <person name="Ruckert C."/>
            <person name="Albersmeier A."/>
            <person name="Winkler A."/>
            <person name="Tauch A."/>
        </authorList>
    </citation>
    <scope>NUCLEOTIDE SEQUENCE [LARGE SCALE GENOMIC DNA]</scope>
    <source>
        <strain evidence="2">DSM 45274</strain>
    </source>
</reference>